<name>A0A131YUP0_RHIAP</name>
<feature type="chain" id="PRO_5007286071" evidence="1">
    <location>
        <begin position="26"/>
        <end position="201"/>
    </location>
</feature>
<keyword evidence="1" id="KW-0732">Signal</keyword>
<sequence length="201" mass="22489">MQTMAVRIIALMMMVLAPRVAKSEGDEVQAGVLSEQTEGKQQQNEDVDIAKFYANDEVIIILGSTKSDDPCMVDVVTNTNNTGTSFTRHYNFKQNSRSKQISLYGKFKEVALRDVKPNAMDVTVDQLGATTVADTYDFRWRKSIRDLKKAQECFQTLKSQAQREVEIPETLFTSCWKACQTGNTCTRVSSGPPPEPHNVQA</sequence>
<reference evidence="2" key="1">
    <citation type="journal article" date="2016" name="Ticks Tick Borne Dis.">
        <title>De novo assembly and annotation of the salivary gland transcriptome of Rhipicephalus appendiculatus male and female ticks during blood feeding.</title>
        <authorList>
            <person name="de Castro M.H."/>
            <person name="de Klerk D."/>
            <person name="Pienaar R."/>
            <person name="Latif A.A."/>
            <person name="Rees D.J."/>
            <person name="Mans B.J."/>
        </authorList>
    </citation>
    <scope>NUCLEOTIDE SEQUENCE</scope>
    <source>
        <tissue evidence="2">Salivary glands</tissue>
    </source>
</reference>
<accession>A0A131YUP0</accession>
<feature type="signal peptide" evidence="1">
    <location>
        <begin position="1"/>
        <end position="25"/>
    </location>
</feature>
<dbReference type="AlphaFoldDB" id="A0A131YUP0"/>
<organism evidence="2">
    <name type="scientific">Rhipicephalus appendiculatus</name>
    <name type="common">Brown ear tick</name>
    <dbReference type="NCBI Taxonomy" id="34631"/>
    <lineage>
        <taxon>Eukaryota</taxon>
        <taxon>Metazoa</taxon>
        <taxon>Ecdysozoa</taxon>
        <taxon>Arthropoda</taxon>
        <taxon>Chelicerata</taxon>
        <taxon>Arachnida</taxon>
        <taxon>Acari</taxon>
        <taxon>Parasitiformes</taxon>
        <taxon>Ixodida</taxon>
        <taxon>Ixodoidea</taxon>
        <taxon>Ixodidae</taxon>
        <taxon>Rhipicephalinae</taxon>
        <taxon>Rhipicephalus</taxon>
        <taxon>Rhipicephalus</taxon>
    </lineage>
</organism>
<proteinExistence type="predicted"/>
<protein>
    <submittedName>
        <fullName evidence="2">Lipocalin</fullName>
    </submittedName>
</protein>
<evidence type="ECO:0000256" key="1">
    <source>
        <dbReference type="SAM" id="SignalP"/>
    </source>
</evidence>
<evidence type="ECO:0000313" key="2">
    <source>
        <dbReference type="EMBL" id="JAP81866.1"/>
    </source>
</evidence>
<dbReference type="EMBL" id="GEDV01006691">
    <property type="protein sequence ID" value="JAP81866.1"/>
    <property type="molecule type" value="Transcribed_RNA"/>
</dbReference>